<proteinExistence type="inferred from homology"/>
<sequence>MATLSESESRRLYSWWWDSHNSPKNSKWLLENLTDIDTKVKSMIKIIETEADSFARRAEMYYKKRPELMKLVEEFYRAYRALAERYDHAMGELRHAQKTMPEAFPNSAYYILNDDSPCGSLGPNAESRTPGSGVALAFHPSKKNDTSSESEVRTLREAMTKMQSDKDALFLQYQKSLEKLSKMEADLNEAQKDAGGLDERASKAEIEVKILKEALVQLKADKEEIEAKNLKQELNKMEAQKDTYLVQYKQCLEKIPILEETIILAEENSRMLNQQVERAELEGKSLRKNLAELNEEKNSLAVLYRHCLEKISKMESEILRAQEKAEQLKNSNQNLQLEAENLAQKIALKDQEFAINAEESNSLQRETHQIKDDIQYLNQRYQTMLEQLQSLGLNPNSFAASVKDLQNENLMLKEACKKEHSEKDVLREKSKDMDEILIENAFIEFSRLRMDDELEGLRGTVEEVQQLCQVLREEKSVLADEKSTLLSQLQIVTESMQKLLEKNTLLEKSLSDAKIEFEGLKTKSDDLEECCKLLNDEKLTLQNERSMLISQLEMVESKLSNLEKKVTTLEEKYADAEKDKESAGNQVEELRASILLQKQKHSNHKHSSEARLANLENLVRVLQEEQRLGKVEFEEELDKAVNAQIEMFILQNCIEELELKNMVLLTECEKLVQASKFSDKVIMELESENLMQLIEEEFLLHRIRKFKMDIHKVCGVLQIDSDGGCDNGNKQEEIPISRILDKIGGLESSLVKSQEDQKQQLVENSILLASLQQHQSEGEKLKSEKKIMEQEFENMREQNVILHKDKVELLEENRQLRIEVVNGKERENRSKSTLEALQAEMTDLRRTNQAFQEENGKMLEERNSLLKSVLDLKDAQSTAEDENSVIFHEVIALSNLSLVYESFLTEKVSEQRALGEHLGNLSHLNNNLNQELGVLRKNFEVKEAENVYLKESTERMDKELLEMDKRLKAAETSNAEFSRYIEELKIEQEQSRLVKESQDRKILELSENCMNHKKEIEHLNEANETLQSEMKTLLHEVEQHRVREETLNLELLNKANEFKLWESEAAAFYYDLQMSSICGTLLESKVTELTGVCKRLDDESSAKSLENEHMRERVSFLESEIGGLKEQLSAYDPIVSSLKEEFASLERISFLWTNRNSSVGKRAQKDVVIETYDKEQNHESLRENESVLIPDGVSDLLYLQTRIRAVEKIMMEELKRRTKLKNMTAEATGYSSLEVATHPKFDNRKKVMELKEESMLDHNAWRKKPKIRLLMKDIPLDRNVNDQHSKYWKREHTWSNDYVLELRERGAAPNPIEDVMICHDSDNSSRRLLTEDDKRRILDRLASDSQKLAILKMALRDLKKKTETKKKSKQGNDIEYETVKRHIEEVEEAVMQQVRINDQLSKNIEEGTASLDRDIPRRGSEQIGKLQFEVQNIQYILLKLAEESNNKGKNTISRKTGILLRRKLRVCGCSKPSTNED</sequence>
<reference evidence="6" key="1">
    <citation type="journal article" date="2017" name="Front. Plant Sci.">
        <title>Climate Clever Clovers: New Paradigm to Reduce the Environmental Footprint of Ruminants by Breeding Low Methanogenic Forages Utilizing Haplotype Variation.</title>
        <authorList>
            <person name="Kaur P."/>
            <person name="Appels R."/>
            <person name="Bayer P.E."/>
            <person name="Keeble-Gagnere G."/>
            <person name="Wang J."/>
            <person name="Hirakawa H."/>
            <person name="Shirasawa K."/>
            <person name="Vercoe P."/>
            <person name="Stefanova K."/>
            <person name="Durmic Z."/>
            <person name="Nichols P."/>
            <person name="Revell C."/>
            <person name="Isobe S.N."/>
            <person name="Edwards D."/>
            <person name="Erskine W."/>
        </authorList>
    </citation>
    <scope>NUCLEOTIDE SEQUENCE [LARGE SCALE GENOMIC DNA]</scope>
    <source>
        <strain evidence="6">cv. Daliak</strain>
    </source>
</reference>
<evidence type="ECO:0000313" key="6">
    <source>
        <dbReference type="Proteomes" id="UP000242715"/>
    </source>
</evidence>
<dbReference type="OrthoDB" id="10255522at2759"/>
<protein>
    <recommendedName>
        <fullName evidence="4">NAB domain-containing protein</fullName>
    </recommendedName>
</protein>
<dbReference type="Pfam" id="PF07765">
    <property type="entry name" value="KIP1"/>
    <property type="match status" value="1"/>
</dbReference>
<organism evidence="5 6">
    <name type="scientific">Trifolium subterraneum</name>
    <name type="common">Subterranean clover</name>
    <dbReference type="NCBI Taxonomy" id="3900"/>
    <lineage>
        <taxon>Eukaryota</taxon>
        <taxon>Viridiplantae</taxon>
        <taxon>Streptophyta</taxon>
        <taxon>Embryophyta</taxon>
        <taxon>Tracheophyta</taxon>
        <taxon>Spermatophyta</taxon>
        <taxon>Magnoliopsida</taxon>
        <taxon>eudicotyledons</taxon>
        <taxon>Gunneridae</taxon>
        <taxon>Pentapetalae</taxon>
        <taxon>rosids</taxon>
        <taxon>fabids</taxon>
        <taxon>Fabales</taxon>
        <taxon>Fabaceae</taxon>
        <taxon>Papilionoideae</taxon>
        <taxon>50 kb inversion clade</taxon>
        <taxon>NPAAA clade</taxon>
        <taxon>Hologalegina</taxon>
        <taxon>IRL clade</taxon>
        <taxon>Trifolieae</taxon>
        <taxon>Trifolium</taxon>
    </lineage>
</organism>
<name>A0A2Z6M971_TRISU</name>
<evidence type="ECO:0000256" key="3">
    <source>
        <dbReference type="SAM" id="Coils"/>
    </source>
</evidence>
<keyword evidence="6" id="KW-1185">Reference proteome</keyword>
<feature type="domain" description="NAB" evidence="4">
    <location>
        <begin position="13"/>
        <end position="93"/>
    </location>
</feature>
<dbReference type="Proteomes" id="UP000242715">
    <property type="component" value="Unassembled WGS sequence"/>
</dbReference>
<dbReference type="PANTHER" id="PTHR32258:SF27">
    <property type="entry name" value="INTERACTING (KIP1-LIKE) FAMILY PROTEIN, PUTATIVE-RELATED"/>
    <property type="match status" value="1"/>
</dbReference>
<dbReference type="GO" id="GO:0051015">
    <property type="term" value="F:actin filament binding"/>
    <property type="evidence" value="ECO:0007669"/>
    <property type="project" value="TreeGrafter"/>
</dbReference>
<feature type="coiled-coil region" evidence="3">
    <location>
        <begin position="925"/>
        <end position="1043"/>
    </location>
</feature>
<evidence type="ECO:0000256" key="2">
    <source>
        <dbReference type="ARBA" id="ARBA00038006"/>
    </source>
</evidence>
<feature type="coiled-coil region" evidence="3">
    <location>
        <begin position="173"/>
        <end position="352"/>
    </location>
</feature>
<feature type="coiled-coil region" evidence="3">
    <location>
        <begin position="545"/>
        <end position="625"/>
    </location>
</feature>
<gene>
    <name evidence="5" type="ORF">TSUD_228480</name>
</gene>
<dbReference type="InterPro" id="IPR011684">
    <property type="entry name" value="NAB"/>
</dbReference>
<dbReference type="InterPro" id="IPR051861">
    <property type="entry name" value="NET_actin-binding_domain"/>
</dbReference>
<feature type="coiled-coil region" evidence="3">
    <location>
        <begin position="771"/>
        <end position="861"/>
    </location>
</feature>
<evidence type="ECO:0000313" key="5">
    <source>
        <dbReference type="EMBL" id="GAU18858.1"/>
    </source>
</evidence>
<comment type="similarity">
    <text evidence="2">Belongs to the NET family.</text>
</comment>
<dbReference type="PANTHER" id="PTHR32258">
    <property type="entry name" value="PROTEIN NETWORKED 4A"/>
    <property type="match status" value="1"/>
</dbReference>
<dbReference type="PROSITE" id="PS51774">
    <property type="entry name" value="NAB"/>
    <property type="match status" value="1"/>
</dbReference>
<feature type="coiled-coil region" evidence="3">
    <location>
        <begin position="454"/>
        <end position="516"/>
    </location>
</feature>
<dbReference type="GO" id="GO:0005886">
    <property type="term" value="C:plasma membrane"/>
    <property type="evidence" value="ECO:0007669"/>
    <property type="project" value="TreeGrafter"/>
</dbReference>
<evidence type="ECO:0000256" key="1">
    <source>
        <dbReference type="ARBA" id="ARBA00023054"/>
    </source>
</evidence>
<dbReference type="EMBL" id="DF973190">
    <property type="protein sequence ID" value="GAU18858.1"/>
    <property type="molecule type" value="Genomic_DNA"/>
</dbReference>
<evidence type="ECO:0000259" key="4">
    <source>
        <dbReference type="PROSITE" id="PS51774"/>
    </source>
</evidence>
<accession>A0A2Z6M971</accession>
<keyword evidence="1 3" id="KW-0175">Coiled coil</keyword>